<evidence type="ECO:0000256" key="2">
    <source>
        <dbReference type="SAM" id="MobiDB-lite"/>
    </source>
</evidence>
<keyword evidence="7" id="KW-1185">Reference proteome</keyword>
<evidence type="ECO:0000313" key="6">
    <source>
        <dbReference type="Proteomes" id="UP000590511"/>
    </source>
</evidence>
<name>A0A7W7HHG4_9ACTN</name>
<dbReference type="RefSeq" id="WP_188122775.1">
    <property type="nucleotide sequence ID" value="NZ_BOMP01000120.1"/>
</dbReference>
<keyword evidence="1 5" id="KW-0378">Hydrolase</keyword>
<dbReference type="InterPro" id="IPR005674">
    <property type="entry name" value="CocE/Ser_esterase"/>
</dbReference>
<evidence type="ECO:0000259" key="3">
    <source>
        <dbReference type="SMART" id="SM00939"/>
    </source>
</evidence>
<reference evidence="4 7" key="2">
    <citation type="submission" date="2021-01" db="EMBL/GenBank/DDBJ databases">
        <title>Whole genome shotgun sequence of Actinoplanes lobatus NBRC 12513.</title>
        <authorList>
            <person name="Komaki H."/>
            <person name="Tamura T."/>
        </authorList>
    </citation>
    <scope>NUCLEOTIDE SEQUENCE [LARGE SCALE GENOMIC DNA]</scope>
    <source>
        <strain evidence="4 7">NBRC 12513</strain>
    </source>
</reference>
<dbReference type="GO" id="GO:0008239">
    <property type="term" value="F:dipeptidyl-peptidase activity"/>
    <property type="evidence" value="ECO:0007669"/>
    <property type="project" value="InterPro"/>
</dbReference>
<accession>A0A7W7HHG4</accession>
<dbReference type="Gene3D" id="1.10.3020.10">
    <property type="entry name" value="alpha-amino acid ester hydrolase ( Helical cap domain)"/>
    <property type="match status" value="1"/>
</dbReference>
<dbReference type="Proteomes" id="UP000590511">
    <property type="component" value="Unassembled WGS sequence"/>
</dbReference>
<dbReference type="Gene3D" id="3.40.50.1820">
    <property type="entry name" value="alpha/beta hydrolase"/>
    <property type="match status" value="1"/>
</dbReference>
<dbReference type="NCBIfam" id="TIGR00976">
    <property type="entry name" value="CocE_NonD"/>
    <property type="match status" value="1"/>
</dbReference>
<dbReference type="Proteomes" id="UP000631312">
    <property type="component" value="Unassembled WGS sequence"/>
</dbReference>
<evidence type="ECO:0000313" key="7">
    <source>
        <dbReference type="Proteomes" id="UP000631312"/>
    </source>
</evidence>
<dbReference type="SUPFAM" id="SSF49785">
    <property type="entry name" value="Galactose-binding domain-like"/>
    <property type="match status" value="1"/>
</dbReference>
<dbReference type="EMBL" id="JACHNC010000001">
    <property type="protein sequence ID" value="MBB4750623.1"/>
    <property type="molecule type" value="Genomic_DNA"/>
</dbReference>
<dbReference type="SMART" id="SM00939">
    <property type="entry name" value="PepX_C"/>
    <property type="match status" value="1"/>
</dbReference>
<proteinExistence type="predicted"/>
<dbReference type="Pfam" id="PF02129">
    <property type="entry name" value="Peptidase_S15"/>
    <property type="match status" value="1"/>
</dbReference>
<feature type="region of interest" description="Disordered" evidence="2">
    <location>
        <begin position="537"/>
        <end position="582"/>
    </location>
</feature>
<evidence type="ECO:0000313" key="4">
    <source>
        <dbReference type="EMBL" id="GIE44153.1"/>
    </source>
</evidence>
<dbReference type="InterPro" id="IPR029058">
    <property type="entry name" value="AB_hydrolase_fold"/>
</dbReference>
<dbReference type="InterPro" id="IPR008979">
    <property type="entry name" value="Galactose-bd-like_sf"/>
</dbReference>
<dbReference type="InterPro" id="IPR000383">
    <property type="entry name" value="Xaa-Pro-like_dom"/>
</dbReference>
<protein>
    <submittedName>
        <fullName evidence="5">Putative CocE/NonD family hydrolase</fullName>
    </submittedName>
    <submittedName>
        <fullName evidence="4">X-Pro dipeptidyl-peptidase</fullName>
    </submittedName>
</protein>
<evidence type="ECO:0000256" key="1">
    <source>
        <dbReference type="ARBA" id="ARBA00022801"/>
    </source>
</evidence>
<dbReference type="EMBL" id="BOMP01000120">
    <property type="protein sequence ID" value="GIE44153.1"/>
    <property type="molecule type" value="Genomic_DNA"/>
</dbReference>
<feature type="domain" description="Xaa-Pro dipeptidyl-peptidase C-terminal" evidence="3">
    <location>
        <begin position="318"/>
        <end position="576"/>
    </location>
</feature>
<dbReference type="AlphaFoldDB" id="A0A7W7HHG4"/>
<dbReference type="SUPFAM" id="SSF53474">
    <property type="entry name" value="alpha/beta-Hydrolases"/>
    <property type="match status" value="1"/>
</dbReference>
<comment type="caution">
    <text evidence="5">The sequence shown here is derived from an EMBL/GenBank/DDBJ whole genome shotgun (WGS) entry which is preliminary data.</text>
</comment>
<dbReference type="Gene3D" id="2.60.120.260">
    <property type="entry name" value="Galactose-binding domain-like"/>
    <property type="match status" value="1"/>
</dbReference>
<organism evidence="5 6">
    <name type="scientific">Actinoplanes lobatus</name>
    <dbReference type="NCBI Taxonomy" id="113568"/>
    <lineage>
        <taxon>Bacteria</taxon>
        <taxon>Bacillati</taxon>
        <taxon>Actinomycetota</taxon>
        <taxon>Actinomycetes</taxon>
        <taxon>Micromonosporales</taxon>
        <taxon>Micromonosporaceae</taxon>
        <taxon>Actinoplanes</taxon>
    </lineage>
</organism>
<reference evidence="5 6" key="1">
    <citation type="submission" date="2020-08" db="EMBL/GenBank/DDBJ databases">
        <title>Sequencing the genomes of 1000 actinobacteria strains.</title>
        <authorList>
            <person name="Klenk H.-P."/>
        </authorList>
    </citation>
    <scope>NUCLEOTIDE SEQUENCE [LARGE SCALE GENOMIC DNA]</scope>
    <source>
        <strain evidence="5 6">DSM 43150</strain>
    </source>
</reference>
<dbReference type="Pfam" id="PF08530">
    <property type="entry name" value="PepX_C"/>
    <property type="match status" value="1"/>
</dbReference>
<sequence length="582" mass="63559">MSTLRQRLSRWVQSWTLKGLTPGPYDIELRKDLRVPMDDGVELLADLITPIGATDPGLPTIVIRGPYGRRGMVAGQARALAREGFPVLFQSCRGTWGSGGVFTPQIDEQRDGMATHRWVREQPWCTGRVVTFGPSYMGFTQWAVAGRMTVDDPENAPDALCLLVTMPDFGAITWDNAAFSLRNALGWTQMMSRMINREMLSLFLGMLRPDRKLLRGFGTLPLSSGDTVATGRAVHWYQDWVAHERLTDDYWTGQSHTASVTDITAPIYMITGWYDIFLPWQLRNHATLTGAGRPPLLTIGPWGHSAPEMGAVAIRETTAFLRENFAGEPDGRTAPVRADRTGTAPVRVDRTGADRAAPVRAYLTGAGRWHDLPSWPPPGTATRAWHLHETGRLHPDVPDGGVSSYVYDPDDPTPAVGGPSLEPKQGPVDNAAHEARADVLVFRGDRLAAPVTIAGTPVARIRFRSSRPSFDVFVRICDVHPDGRSMSVCDGIRRIGGIAAADPGPDENGFREVTVDLWPAFHTFAAGHRISVQVSSGAHPRYARNPGSGEPAATAAETHRATQEVSHAAAHPSHIDLPVWPS</sequence>
<gene>
    <name evidence="4" type="ORF">Alo02nite_70510</name>
    <name evidence="5" type="ORF">BJ964_004784</name>
</gene>
<evidence type="ECO:0000313" key="5">
    <source>
        <dbReference type="EMBL" id="MBB4750623.1"/>
    </source>
</evidence>
<dbReference type="InterPro" id="IPR013736">
    <property type="entry name" value="Xaa-Pro_dipept_C"/>
</dbReference>